<evidence type="ECO:0000256" key="1">
    <source>
        <dbReference type="SAM" id="SignalP"/>
    </source>
</evidence>
<dbReference type="WBParaSite" id="L893_g16279.t1">
    <property type="protein sequence ID" value="L893_g16279.t1"/>
    <property type="gene ID" value="L893_g16279"/>
</dbReference>
<dbReference type="Proteomes" id="UP000095287">
    <property type="component" value="Unplaced"/>
</dbReference>
<accession>A0A1I7YH87</accession>
<name>A0A1I7YH87_9BILA</name>
<organism evidence="2 3">
    <name type="scientific">Steinernema glaseri</name>
    <dbReference type="NCBI Taxonomy" id="37863"/>
    <lineage>
        <taxon>Eukaryota</taxon>
        <taxon>Metazoa</taxon>
        <taxon>Ecdysozoa</taxon>
        <taxon>Nematoda</taxon>
        <taxon>Chromadorea</taxon>
        <taxon>Rhabditida</taxon>
        <taxon>Tylenchina</taxon>
        <taxon>Panagrolaimomorpha</taxon>
        <taxon>Strongyloidoidea</taxon>
        <taxon>Steinernematidae</taxon>
        <taxon>Steinernema</taxon>
    </lineage>
</organism>
<keyword evidence="1" id="KW-0732">Signal</keyword>
<keyword evidence="2" id="KW-1185">Reference proteome</keyword>
<evidence type="ECO:0000313" key="2">
    <source>
        <dbReference type="Proteomes" id="UP000095287"/>
    </source>
</evidence>
<feature type="chain" id="PRO_5009312241" evidence="1">
    <location>
        <begin position="45"/>
        <end position="80"/>
    </location>
</feature>
<protein>
    <submittedName>
        <fullName evidence="3">Secreted protein</fullName>
    </submittedName>
</protein>
<dbReference type="AlphaFoldDB" id="A0A1I7YH87"/>
<reference evidence="3" key="1">
    <citation type="submission" date="2016-11" db="UniProtKB">
        <authorList>
            <consortium name="WormBaseParasite"/>
        </authorList>
    </citation>
    <scope>IDENTIFICATION</scope>
</reference>
<proteinExistence type="predicted"/>
<sequence>MTLQNTILVVIALWIPPTMLSQLLLLCRLLGLLLLLTLCQQVDAQYGLFGNALGFGNYGGGNGLGSFWMLCGSFNCGRGR</sequence>
<evidence type="ECO:0000313" key="3">
    <source>
        <dbReference type="WBParaSite" id="L893_g16279.t1"/>
    </source>
</evidence>
<feature type="signal peptide" evidence="1">
    <location>
        <begin position="1"/>
        <end position="44"/>
    </location>
</feature>